<evidence type="ECO:0000259" key="2">
    <source>
        <dbReference type="Pfam" id="PF01979"/>
    </source>
</evidence>
<feature type="domain" description="Amidohydrolase-related" evidence="2">
    <location>
        <begin position="121"/>
        <end position="450"/>
    </location>
</feature>
<evidence type="ECO:0000256" key="1">
    <source>
        <dbReference type="SAM" id="MobiDB-lite"/>
    </source>
</evidence>
<name>A0ABU9XWT8_9SPHN</name>
<proteinExistence type="predicted"/>
<dbReference type="Gene3D" id="2.30.40.10">
    <property type="entry name" value="Urease, subunit C, domain 1"/>
    <property type="match status" value="1"/>
</dbReference>
<dbReference type="InterPro" id="IPR006680">
    <property type="entry name" value="Amidohydro-rel"/>
</dbReference>
<gene>
    <name evidence="3" type="ORF">ABC974_00090</name>
</gene>
<evidence type="ECO:0000313" key="4">
    <source>
        <dbReference type="Proteomes" id="UP001419910"/>
    </source>
</evidence>
<comment type="caution">
    <text evidence="3">The sequence shown here is derived from an EMBL/GenBank/DDBJ whole genome shotgun (WGS) entry which is preliminary data.</text>
</comment>
<dbReference type="InterPro" id="IPR057744">
    <property type="entry name" value="OTAase-like"/>
</dbReference>
<dbReference type="InterPro" id="IPR051781">
    <property type="entry name" value="Metallo-dep_Hydrolase"/>
</dbReference>
<accession>A0ABU9XWT8</accession>
<dbReference type="Gene3D" id="3.20.20.140">
    <property type="entry name" value="Metal-dependent hydrolases"/>
    <property type="match status" value="1"/>
</dbReference>
<sequence>MKHEETLAPKRSFGRAPGMIAASIALATAVAGPAAAQSNDRRQWIAPGARTTEDPRRIPLKPEHAAGRDIVLHGGRFFDAVSARVRPATIVLRGNRVLAVLPPEAHEWAADAEVIELGGKTVMPGLIDMHVHLTYPDGDTPIDEQASEGAGVLRGVRNLRWMLESGFTSVRDLNGVSNAPYLLAEWSAEDSIAAPRVFTAGHIITGTGGHATERPVSPSHGPDYAWERDGADAWRGAVRQTFKQGASVIKLASHFSPDEVAAAIDEAHRLGLKVTCDCETIYIKMAVDAGIDMIEHPLPRTDATIADMARRKVASVPTLQVYQNVLDRSGGFYGSTSRRFTMTAQGDFDMFKKMKAAGIVMGVGTDTIGDANKMVPNVYIAELKWFVKGGYSIPQALQAATLTNANLLDMGDKLGSIEPGKLADIVVVDGQPDMNLDDLGHIDMVIKDGVPMVRGGQIVTPRHVPAPLLKPSPPADVR</sequence>
<feature type="region of interest" description="Disordered" evidence="1">
    <location>
        <begin position="37"/>
        <end position="56"/>
    </location>
</feature>
<dbReference type="PANTHER" id="PTHR43135">
    <property type="entry name" value="ALPHA-D-RIBOSE 1-METHYLPHOSPHONATE 5-TRIPHOSPHATE DIPHOSPHATASE"/>
    <property type="match status" value="1"/>
</dbReference>
<organism evidence="3 4">
    <name type="scientific">Sphingomonas oligophenolica</name>
    <dbReference type="NCBI Taxonomy" id="301154"/>
    <lineage>
        <taxon>Bacteria</taxon>
        <taxon>Pseudomonadati</taxon>
        <taxon>Pseudomonadota</taxon>
        <taxon>Alphaproteobacteria</taxon>
        <taxon>Sphingomonadales</taxon>
        <taxon>Sphingomonadaceae</taxon>
        <taxon>Sphingomonas</taxon>
    </lineage>
</organism>
<dbReference type="CDD" id="cd01299">
    <property type="entry name" value="Met_dep_hydrolase_A"/>
    <property type="match status" value="1"/>
</dbReference>
<keyword evidence="4" id="KW-1185">Reference proteome</keyword>
<protein>
    <submittedName>
        <fullName evidence="3">Amidohydrolase family protein</fullName>
    </submittedName>
</protein>
<dbReference type="RefSeq" id="WP_343887587.1">
    <property type="nucleotide sequence ID" value="NZ_BAAAEH010000005.1"/>
</dbReference>
<dbReference type="Proteomes" id="UP001419910">
    <property type="component" value="Unassembled WGS sequence"/>
</dbReference>
<dbReference type="InterPro" id="IPR011059">
    <property type="entry name" value="Metal-dep_hydrolase_composite"/>
</dbReference>
<dbReference type="EMBL" id="JBDIME010000001">
    <property type="protein sequence ID" value="MEN2788014.1"/>
    <property type="molecule type" value="Genomic_DNA"/>
</dbReference>
<dbReference type="PANTHER" id="PTHR43135:SF3">
    <property type="entry name" value="ALPHA-D-RIBOSE 1-METHYLPHOSPHONATE 5-TRIPHOSPHATE DIPHOSPHATASE"/>
    <property type="match status" value="1"/>
</dbReference>
<evidence type="ECO:0000313" key="3">
    <source>
        <dbReference type="EMBL" id="MEN2788014.1"/>
    </source>
</evidence>
<dbReference type="Pfam" id="PF01979">
    <property type="entry name" value="Amidohydro_1"/>
    <property type="match status" value="1"/>
</dbReference>
<dbReference type="SUPFAM" id="SSF51338">
    <property type="entry name" value="Composite domain of metallo-dependent hydrolases"/>
    <property type="match status" value="1"/>
</dbReference>
<dbReference type="SUPFAM" id="SSF51556">
    <property type="entry name" value="Metallo-dependent hydrolases"/>
    <property type="match status" value="1"/>
</dbReference>
<reference evidence="3 4" key="1">
    <citation type="submission" date="2024-05" db="EMBL/GenBank/DDBJ databases">
        <authorList>
            <person name="Liu Q."/>
            <person name="Xin Y.-H."/>
        </authorList>
    </citation>
    <scope>NUCLEOTIDE SEQUENCE [LARGE SCALE GENOMIC DNA]</scope>
    <source>
        <strain evidence="3 4">CGMCC 1.10181</strain>
    </source>
</reference>
<dbReference type="InterPro" id="IPR032466">
    <property type="entry name" value="Metal_Hydrolase"/>
</dbReference>